<reference evidence="1" key="2">
    <citation type="submission" date="2011-04" db="EMBL/GenBank/DDBJ databases">
        <authorList>
            <person name="Genoscope - CEA"/>
        </authorList>
    </citation>
    <scope>NUCLEOTIDE SEQUENCE</scope>
    <source>
        <strain evidence="1">R24</strain>
    </source>
</reference>
<reference evidence="1" key="1">
    <citation type="journal article" date="2011" name="PLoS ONE">
        <title>Ralstonia syzygii, the Blood Disease Bacterium and some Asian R. solanacearum strains form a single genomic species despite divergent lifestyles.</title>
        <authorList>
            <person name="Remenant B."/>
            <person name="de Cambiaire J.C."/>
            <person name="Cellier G."/>
            <person name="Jacobs J.M."/>
            <person name="Mangenot S."/>
            <person name="Barbe V."/>
            <person name="Lajus A."/>
            <person name="Vallenet D."/>
            <person name="Medigue C."/>
            <person name="Fegan M."/>
            <person name="Allen C."/>
            <person name="Prior P."/>
        </authorList>
    </citation>
    <scope>NUCLEOTIDE SEQUENCE</scope>
    <source>
        <strain evidence="1">R24</strain>
    </source>
</reference>
<dbReference type="EMBL" id="FR854088">
    <property type="protein sequence ID" value="CCA89144.1"/>
    <property type="molecule type" value="Genomic_DNA"/>
</dbReference>
<evidence type="ECO:0000313" key="1">
    <source>
        <dbReference type="EMBL" id="CCA89144.1"/>
    </source>
</evidence>
<accession>G3A5B5</accession>
<protein>
    <submittedName>
        <fullName evidence="1">Uncharacterized protein</fullName>
    </submittedName>
</protein>
<proteinExistence type="predicted"/>
<organism evidence="1">
    <name type="scientific">Ralstonia syzygii R24</name>
    <dbReference type="NCBI Taxonomy" id="907261"/>
    <lineage>
        <taxon>Bacteria</taxon>
        <taxon>Pseudomonadati</taxon>
        <taxon>Pseudomonadota</taxon>
        <taxon>Betaproteobacteria</taxon>
        <taxon>Burkholderiales</taxon>
        <taxon>Burkholderiaceae</taxon>
        <taxon>Ralstonia</taxon>
        <taxon>Ralstonia solanacearum species complex</taxon>
    </lineage>
</organism>
<sequence>MSPGRAPRRPARAASSGCVGMRGPVLVVVRTGRLRTRAGVLLTVVSRWFLYAWRRGLRVDRARLIGVRAVRAFTVRRHLERRIVARKWPFHAANRIPVICKRI</sequence>
<gene>
    <name evidence="1" type="ORF">RALSY_30912</name>
</gene>
<dbReference type="AlphaFoldDB" id="G3A5B5"/>
<name>G3A5B5_9RALS</name>